<evidence type="ECO:0000313" key="3">
    <source>
        <dbReference type="Proteomes" id="UP000237968"/>
    </source>
</evidence>
<protein>
    <submittedName>
        <fullName evidence="2">Uncharacterized protein</fullName>
    </submittedName>
</protein>
<proteinExistence type="predicted"/>
<feature type="region of interest" description="Disordered" evidence="1">
    <location>
        <begin position="112"/>
        <end position="142"/>
    </location>
</feature>
<keyword evidence="3" id="KW-1185">Reference proteome</keyword>
<evidence type="ECO:0000313" key="2">
    <source>
        <dbReference type="EMBL" id="PRQ03484.1"/>
    </source>
</evidence>
<name>A0A2S9YED4_9BACT</name>
<dbReference type="EMBL" id="PVNK01000081">
    <property type="protein sequence ID" value="PRQ03484.1"/>
    <property type="molecule type" value="Genomic_DNA"/>
</dbReference>
<organism evidence="2 3">
    <name type="scientific">Enhygromyxa salina</name>
    <dbReference type="NCBI Taxonomy" id="215803"/>
    <lineage>
        <taxon>Bacteria</taxon>
        <taxon>Pseudomonadati</taxon>
        <taxon>Myxococcota</taxon>
        <taxon>Polyangia</taxon>
        <taxon>Nannocystales</taxon>
        <taxon>Nannocystaceae</taxon>
        <taxon>Enhygromyxa</taxon>
    </lineage>
</organism>
<dbReference type="AlphaFoldDB" id="A0A2S9YED4"/>
<evidence type="ECO:0000256" key="1">
    <source>
        <dbReference type="SAM" id="MobiDB-lite"/>
    </source>
</evidence>
<gene>
    <name evidence="2" type="ORF">ENSA5_15140</name>
</gene>
<dbReference type="Proteomes" id="UP000237968">
    <property type="component" value="Unassembled WGS sequence"/>
</dbReference>
<accession>A0A2S9YED4</accession>
<comment type="caution">
    <text evidence="2">The sequence shown here is derived from an EMBL/GenBank/DDBJ whole genome shotgun (WGS) entry which is preliminary data.</text>
</comment>
<sequence>MSLGLGSAAAGAPVHVKMSTNDDALLELYRSQPGARALFDSILERGVDEGRTTVDELTGDGDVGRRDAIALLRSLDEAGCGEFKVGRKGHPSRLEWTVAPAELAARVVERDAGQGLGPGQPAGLDDAPELDEAASGAASGAPEMVSTQPALDLGVGLVSEASANEAPPRQDREVRAPGSGAEWMIEHSHVLRRDLRVKVSLPADLTPREAEILADWIRDLSFERD</sequence>
<reference evidence="2 3" key="1">
    <citation type="submission" date="2018-03" db="EMBL/GenBank/DDBJ databases">
        <title>Draft Genome Sequences of the Obligatory Marine Myxobacteria Enhygromyxa salina SWB005.</title>
        <authorList>
            <person name="Poehlein A."/>
            <person name="Moghaddam J.A."/>
            <person name="Harms H."/>
            <person name="Alanjari M."/>
            <person name="Koenig G.M."/>
            <person name="Daniel R."/>
            <person name="Schaeberle T.F."/>
        </authorList>
    </citation>
    <scope>NUCLEOTIDE SEQUENCE [LARGE SCALE GENOMIC DNA]</scope>
    <source>
        <strain evidence="2 3">SWB005</strain>
    </source>
</reference>